<dbReference type="RefSeq" id="WP_015440139.1">
    <property type="nucleotide sequence ID" value="NC_020520.1"/>
</dbReference>
<feature type="transmembrane region" description="Helical" evidence="1">
    <location>
        <begin position="30"/>
        <end position="49"/>
    </location>
</feature>
<feature type="transmembrane region" description="Helical" evidence="1">
    <location>
        <begin position="69"/>
        <end position="93"/>
    </location>
</feature>
<evidence type="ECO:0000313" key="2">
    <source>
        <dbReference type="EMBL" id="BAN00891.1"/>
    </source>
</evidence>
<keyword evidence="1" id="KW-1133">Transmembrane helix</keyword>
<evidence type="ECO:0000256" key="1">
    <source>
        <dbReference type="SAM" id="Phobius"/>
    </source>
</evidence>
<keyword evidence="1" id="KW-0472">Membrane</keyword>
<feature type="transmembrane region" description="Helical" evidence="1">
    <location>
        <begin position="159"/>
        <end position="180"/>
    </location>
</feature>
<keyword evidence="3" id="KW-1185">Reference proteome</keyword>
<feature type="transmembrane region" description="Helical" evidence="1">
    <location>
        <begin position="105"/>
        <end position="126"/>
    </location>
</feature>
<dbReference type="InterPro" id="IPR025495">
    <property type="entry name" value="DUF4386"/>
</dbReference>
<dbReference type="OrthoDB" id="1160166at2"/>
<evidence type="ECO:0000313" key="3">
    <source>
        <dbReference type="Proteomes" id="UP000011863"/>
    </source>
</evidence>
<feature type="transmembrane region" description="Helical" evidence="1">
    <location>
        <begin position="216"/>
        <end position="237"/>
    </location>
</feature>
<evidence type="ECO:0008006" key="4">
    <source>
        <dbReference type="Google" id="ProtNLM"/>
    </source>
</evidence>
<dbReference type="Pfam" id="PF14329">
    <property type="entry name" value="DUF4386"/>
    <property type="match status" value="1"/>
</dbReference>
<dbReference type="Proteomes" id="UP000011863">
    <property type="component" value="Chromosome"/>
</dbReference>
<protein>
    <recommendedName>
        <fullName evidence="4">DUF4386 domain-containing protein</fullName>
    </recommendedName>
</protein>
<accession>A0A6C7E213</accession>
<proteinExistence type="predicted"/>
<dbReference type="EMBL" id="AP012057">
    <property type="protein sequence ID" value="BAN00891.1"/>
    <property type="molecule type" value="Genomic_DNA"/>
</dbReference>
<reference evidence="2 3" key="1">
    <citation type="journal article" date="2013" name="Int. J. Syst. Evol. Microbiol.">
        <title>Ilumatobacter nonamiense sp. nov. and Ilumatobacter coccineum sp. nov., isolated from seashore sand.</title>
        <authorList>
            <person name="Matsumoto A."/>
            <person name="Kasai H."/>
            <person name="Matsuo Y."/>
            <person name="Shizuri Y."/>
            <person name="Ichikawa N."/>
            <person name="Fujita N."/>
            <person name="Omura S."/>
            <person name="Takahashi Y."/>
        </authorList>
    </citation>
    <scope>NUCLEOTIDE SEQUENCE [LARGE SCALE GENOMIC DNA]</scope>
    <source>
        <strain evidence="3">NBRC 103263 / KCTC 29153 / YM16-304</strain>
    </source>
</reference>
<organism evidence="2 3">
    <name type="scientific">Ilumatobacter coccineus (strain NBRC 103263 / KCTC 29153 / YM16-304)</name>
    <dbReference type="NCBI Taxonomy" id="1313172"/>
    <lineage>
        <taxon>Bacteria</taxon>
        <taxon>Bacillati</taxon>
        <taxon>Actinomycetota</taxon>
        <taxon>Acidimicrobiia</taxon>
        <taxon>Acidimicrobiales</taxon>
        <taxon>Ilumatobacteraceae</taxon>
        <taxon>Ilumatobacter</taxon>
    </lineage>
</organism>
<sequence length="268" mass="28714">MYVPPQPRTPFGEADRRPPRSRFATARTAGVLYVIIIVCGLFAELGVRSRLIESDDPATTAQNIIDAPVLFRAGLAADIVMFLADVAIAVVLYQLLRPLGRTLSLLAAAFRMTQTAVIGLNLLSMFQAVRILDDADHLGAFDDDQTASLALLHLEAHEYGYILGLAFFGASTLTVAYLALTSGQMPRPLGVLLCLAGTGYLIDTFSHFLVAGYDGSASPIILAPALIAEVWFALWLLTKGRRLERLADETSTVGGVDVGSHHMVGATS</sequence>
<feature type="transmembrane region" description="Helical" evidence="1">
    <location>
        <begin position="189"/>
        <end position="210"/>
    </location>
</feature>
<gene>
    <name evidence="2" type="ORF">YM304_05770</name>
</gene>
<keyword evidence="1" id="KW-0812">Transmembrane</keyword>
<dbReference type="AlphaFoldDB" id="A0A6C7E213"/>
<dbReference type="KEGG" id="aym:YM304_05770"/>
<name>A0A6C7E213_ILUCY</name>